<dbReference type="HAMAP" id="MF_00922">
    <property type="entry name" value="OM_assembly_BamD"/>
    <property type="match status" value="1"/>
</dbReference>
<feature type="repeat" description="TPR" evidence="7">
    <location>
        <begin position="76"/>
        <end position="109"/>
    </location>
</feature>
<comment type="function">
    <text evidence="6">Part of the outer membrane protein assembly complex, which is involved in assembly and insertion of beta-barrel proteins into the outer membrane.</text>
</comment>
<feature type="domain" description="Outer membrane lipoprotein BamD-like" evidence="10">
    <location>
        <begin position="36"/>
        <end position="231"/>
    </location>
</feature>
<dbReference type="Proteomes" id="UP000544872">
    <property type="component" value="Unassembled WGS sequence"/>
</dbReference>
<dbReference type="RefSeq" id="WP_184261833.1">
    <property type="nucleotide sequence ID" value="NZ_JACIIX010000002.1"/>
</dbReference>
<evidence type="ECO:0000256" key="9">
    <source>
        <dbReference type="SAM" id="SignalP"/>
    </source>
</evidence>
<feature type="chain" id="PRO_5031656830" description="Outer membrane protein assembly factor BamD" evidence="9">
    <location>
        <begin position="24"/>
        <end position="283"/>
    </location>
</feature>
<sequence length="283" mass="31959">MPKFSLRRLLPPLAALAVAGTLAACSGADKEPEYVEKPVTDLYNQAVDLMNAGENIDAAKAFDEVERQHPYSKWATKAQLMASYAYYQEGKYDDAIIALDRFIQLHPGSPDTPYAYYLKSLCFYEQISDVGRDQKMTKLAQQALEEVVTRFPNTEYARDARLKLDLTQDHLAGKEMEVGRFYLKAQQYLAAVNRFRTVVDKFDHTSHVPEALYRLTEAYTLLGLTAEAKKSAAVLGYNYPGSDWYDDAYDLVERGVTDPESNNNGEGNGENNKSWLSKATKWF</sequence>
<dbReference type="PROSITE" id="PS51257">
    <property type="entry name" value="PROKAR_LIPOPROTEIN"/>
    <property type="match status" value="1"/>
</dbReference>
<dbReference type="PANTHER" id="PTHR37423">
    <property type="entry name" value="SOLUBLE LYTIC MUREIN TRANSGLYCOSYLASE-RELATED"/>
    <property type="match status" value="1"/>
</dbReference>
<evidence type="ECO:0000313" key="12">
    <source>
        <dbReference type="Proteomes" id="UP000544872"/>
    </source>
</evidence>
<feature type="region of interest" description="Disordered" evidence="8">
    <location>
        <begin position="255"/>
        <end position="283"/>
    </location>
</feature>
<evidence type="ECO:0000256" key="1">
    <source>
        <dbReference type="ARBA" id="ARBA00022729"/>
    </source>
</evidence>
<dbReference type="GO" id="GO:0043165">
    <property type="term" value="P:Gram-negative-bacterium-type cell outer membrane assembly"/>
    <property type="evidence" value="ECO:0007669"/>
    <property type="project" value="UniProtKB-UniRule"/>
</dbReference>
<comment type="caution">
    <text evidence="11">The sequence shown here is derived from an EMBL/GenBank/DDBJ whole genome shotgun (WGS) entry which is preliminary data.</text>
</comment>
<dbReference type="AlphaFoldDB" id="A0A7X0DLS4"/>
<keyword evidence="12" id="KW-1185">Reference proteome</keyword>
<evidence type="ECO:0000256" key="2">
    <source>
        <dbReference type="ARBA" id="ARBA00023136"/>
    </source>
</evidence>
<name>A0A7X0DLS4_NOVIT</name>
<keyword evidence="4 6" id="KW-0998">Cell outer membrane</keyword>
<dbReference type="InterPro" id="IPR039565">
    <property type="entry name" value="BamD-like"/>
</dbReference>
<dbReference type="GO" id="GO:1990063">
    <property type="term" value="C:Bam protein complex"/>
    <property type="evidence" value="ECO:0007669"/>
    <property type="project" value="TreeGrafter"/>
</dbReference>
<feature type="signal peptide" evidence="9">
    <location>
        <begin position="1"/>
        <end position="23"/>
    </location>
</feature>
<evidence type="ECO:0000256" key="5">
    <source>
        <dbReference type="ARBA" id="ARBA00023288"/>
    </source>
</evidence>
<organism evidence="11 12">
    <name type="scientific">Novispirillum itersonii</name>
    <name type="common">Aquaspirillum itersonii</name>
    <dbReference type="NCBI Taxonomy" id="189"/>
    <lineage>
        <taxon>Bacteria</taxon>
        <taxon>Pseudomonadati</taxon>
        <taxon>Pseudomonadota</taxon>
        <taxon>Alphaproteobacteria</taxon>
        <taxon>Rhodospirillales</taxon>
        <taxon>Novispirillaceae</taxon>
        <taxon>Novispirillum</taxon>
    </lineage>
</organism>
<evidence type="ECO:0000256" key="6">
    <source>
        <dbReference type="HAMAP-Rule" id="MF_00922"/>
    </source>
</evidence>
<feature type="compositionally biased region" description="Low complexity" evidence="8">
    <location>
        <begin position="262"/>
        <end position="272"/>
    </location>
</feature>
<dbReference type="InterPro" id="IPR017689">
    <property type="entry name" value="BamD"/>
</dbReference>
<evidence type="ECO:0000313" key="11">
    <source>
        <dbReference type="EMBL" id="MBB6209509.1"/>
    </source>
</evidence>
<keyword evidence="3 6" id="KW-0564">Palmitate</keyword>
<proteinExistence type="inferred from homology"/>
<gene>
    <name evidence="6" type="primary">bamD</name>
    <name evidence="11" type="ORF">FHS48_000911</name>
</gene>
<dbReference type="CDD" id="cd15830">
    <property type="entry name" value="BamD"/>
    <property type="match status" value="1"/>
</dbReference>
<comment type="similarity">
    <text evidence="6">Belongs to the BamD family.</text>
</comment>
<evidence type="ECO:0000256" key="8">
    <source>
        <dbReference type="SAM" id="MobiDB-lite"/>
    </source>
</evidence>
<dbReference type="SUPFAM" id="SSF48452">
    <property type="entry name" value="TPR-like"/>
    <property type="match status" value="1"/>
</dbReference>
<accession>A0A7X0DLS4</accession>
<protein>
    <recommendedName>
        <fullName evidence="6">Outer membrane protein assembly factor BamD</fullName>
    </recommendedName>
</protein>
<evidence type="ECO:0000256" key="3">
    <source>
        <dbReference type="ARBA" id="ARBA00023139"/>
    </source>
</evidence>
<keyword evidence="1 6" id="KW-0732">Signal</keyword>
<dbReference type="Gene3D" id="1.25.40.10">
    <property type="entry name" value="Tetratricopeptide repeat domain"/>
    <property type="match status" value="1"/>
</dbReference>
<keyword evidence="7" id="KW-0802">TPR repeat</keyword>
<comment type="subcellular location">
    <subcellularLocation>
        <location evidence="6">Cell outer membrane</location>
        <topology evidence="6">Lipid-anchor</topology>
    </subcellularLocation>
</comment>
<dbReference type="NCBIfam" id="TIGR03302">
    <property type="entry name" value="OM_YfiO"/>
    <property type="match status" value="1"/>
</dbReference>
<comment type="subunit">
    <text evidence="6">Part of the Bam complex.</text>
</comment>
<reference evidence="11 12" key="1">
    <citation type="submission" date="2020-08" db="EMBL/GenBank/DDBJ databases">
        <title>Genomic Encyclopedia of Type Strains, Phase IV (KMG-IV): sequencing the most valuable type-strain genomes for metagenomic binning, comparative biology and taxonomic classification.</title>
        <authorList>
            <person name="Goeker M."/>
        </authorList>
    </citation>
    <scope>NUCLEOTIDE SEQUENCE [LARGE SCALE GENOMIC DNA]</scope>
    <source>
        <strain evidence="11 12">DSM 11590</strain>
    </source>
</reference>
<dbReference type="GO" id="GO:0051205">
    <property type="term" value="P:protein insertion into membrane"/>
    <property type="evidence" value="ECO:0007669"/>
    <property type="project" value="UniProtKB-UniRule"/>
</dbReference>
<keyword evidence="2 6" id="KW-0472">Membrane</keyword>
<evidence type="ECO:0000256" key="4">
    <source>
        <dbReference type="ARBA" id="ARBA00023237"/>
    </source>
</evidence>
<dbReference type="InterPro" id="IPR011990">
    <property type="entry name" value="TPR-like_helical_dom_sf"/>
</dbReference>
<keyword evidence="5 6" id="KW-0449">Lipoprotein</keyword>
<dbReference type="PROSITE" id="PS50005">
    <property type="entry name" value="TPR"/>
    <property type="match status" value="1"/>
</dbReference>
<dbReference type="PANTHER" id="PTHR37423:SF1">
    <property type="entry name" value="OUTER MEMBRANE PROTEIN ASSEMBLY FACTOR BAMD"/>
    <property type="match status" value="1"/>
</dbReference>
<dbReference type="InterPro" id="IPR019734">
    <property type="entry name" value="TPR_rpt"/>
</dbReference>
<evidence type="ECO:0000256" key="7">
    <source>
        <dbReference type="PROSITE-ProRule" id="PRU00339"/>
    </source>
</evidence>
<dbReference type="Pfam" id="PF13525">
    <property type="entry name" value="YfiO"/>
    <property type="match status" value="1"/>
</dbReference>
<dbReference type="EMBL" id="JACIIX010000002">
    <property type="protein sequence ID" value="MBB6209509.1"/>
    <property type="molecule type" value="Genomic_DNA"/>
</dbReference>
<evidence type="ECO:0000259" key="10">
    <source>
        <dbReference type="Pfam" id="PF13525"/>
    </source>
</evidence>